<evidence type="ECO:0000259" key="5">
    <source>
        <dbReference type="PROSITE" id="PS50097"/>
    </source>
</evidence>
<name>A0AAQ3L1X6_9LILI</name>
<sequence length="740" mass="80707">MIMGIRYKEVISKDKQTALETFLSVVHDLIFRLLNGASGSFPFHVRSSWGIGVGGGGLALCQLPFSSASGAFRDAPNRVLVDQLAEAMAFVLKCLWASGLPALVGFGSDAIVGASQPLGSSGSARPSPTLSRVDPSAKADLARRGVHISDPEEQMLLPPRCVLTYSRRARRRAGVLVRRSSRLLSSRVSEASCLQRAVVRKAILNGDSPFAPSVGFSWCSSSSGFDSIAQEVCDLKVHINGQHTFLLHQKILCSFSGKLRKMMKQERRRSQAKSSGLKIMEFPGGPHGFELVSRFCYNNGSIAIVPSNICLLHCAAILLEMTEEVASFNLLSQTESSLEGLFQWTWRDTITALKSCELLLPAADASGLLQRLISSLLEKILSNSEIPFLSAASSFSSSSSSPDTSGFRGSPCATREWWFDDLTVFAPITVERIMKTLGAYGSDNKNLILTRFLLHYLKNSTVAVQRPWSCSREQYSGLADTAVHGVVAMGRAAFSCRGLFWVMRVVAGLGPSRECRQRLERVVGMMLDQATLDDLLVSGSGGAAYDVNLVVRLARTFVGSDEGGSCSLQRLKKVGRLIDKYLGEISPDPSLKISKFLEVAESLPDSARDCFDGVYRALDIYLESHPTLSTEERTRLCGCLNYEKLTLEACKDLAKNKRIPPGVAVQALVSQQSKLQIGGGGAAADAEVVDEKEELRHSLQRMQCRVRELEKVCRNMKGQMSRMEKSKSLGHGGRGMPRLC</sequence>
<dbReference type="AlphaFoldDB" id="A0AAQ3L1X6"/>
<dbReference type="InterPro" id="IPR027356">
    <property type="entry name" value="NPH3_dom"/>
</dbReference>
<feature type="compositionally biased region" description="Polar residues" evidence="4">
    <location>
        <begin position="117"/>
        <end position="130"/>
    </location>
</feature>
<dbReference type="PANTHER" id="PTHR32370">
    <property type="entry name" value="OS12G0117600 PROTEIN"/>
    <property type="match status" value="1"/>
</dbReference>
<dbReference type="Gene3D" id="3.30.710.10">
    <property type="entry name" value="Potassium Channel Kv1.1, Chain A"/>
    <property type="match status" value="1"/>
</dbReference>
<feature type="compositionally biased region" description="Gly residues" evidence="4">
    <location>
        <begin position="730"/>
        <end position="740"/>
    </location>
</feature>
<keyword evidence="2" id="KW-0833">Ubl conjugation pathway</keyword>
<accession>A0AAQ3L1X6</accession>
<evidence type="ECO:0000256" key="4">
    <source>
        <dbReference type="SAM" id="MobiDB-lite"/>
    </source>
</evidence>
<dbReference type="EMBL" id="CP136898">
    <property type="protein sequence ID" value="WOL18925.1"/>
    <property type="molecule type" value="Genomic_DNA"/>
</dbReference>
<evidence type="ECO:0000256" key="2">
    <source>
        <dbReference type="ARBA" id="ARBA00022786"/>
    </source>
</evidence>
<evidence type="ECO:0000313" key="7">
    <source>
        <dbReference type="EMBL" id="WOL18925.1"/>
    </source>
</evidence>
<feature type="domain" description="BTB" evidence="5">
    <location>
        <begin position="233"/>
        <end position="299"/>
    </location>
</feature>
<comment type="pathway">
    <text evidence="1">Protein modification; protein ubiquitination.</text>
</comment>
<evidence type="ECO:0000259" key="6">
    <source>
        <dbReference type="PROSITE" id="PS51649"/>
    </source>
</evidence>
<protein>
    <submittedName>
        <fullName evidence="7">BTB/POZ domain-containing protein</fullName>
    </submittedName>
</protein>
<reference evidence="7 8" key="1">
    <citation type="submission" date="2023-10" db="EMBL/GenBank/DDBJ databases">
        <title>Chromosome-scale genome assembly provides insights into flower coloration mechanisms of Canna indica.</title>
        <authorList>
            <person name="Li C."/>
        </authorList>
    </citation>
    <scope>NUCLEOTIDE SEQUENCE [LARGE SCALE GENOMIC DNA]</scope>
    <source>
        <tissue evidence="7">Flower</tissue>
    </source>
</reference>
<dbReference type="PROSITE" id="PS51649">
    <property type="entry name" value="NPH3"/>
    <property type="match status" value="1"/>
</dbReference>
<gene>
    <name evidence="7" type="ORF">Cni_G27722</name>
</gene>
<organism evidence="7 8">
    <name type="scientific">Canna indica</name>
    <name type="common">Indian-shot</name>
    <dbReference type="NCBI Taxonomy" id="4628"/>
    <lineage>
        <taxon>Eukaryota</taxon>
        <taxon>Viridiplantae</taxon>
        <taxon>Streptophyta</taxon>
        <taxon>Embryophyta</taxon>
        <taxon>Tracheophyta</taxon>
        <taxon>Spermatophyta</taxon>
        <taxon>Magnoliopsida</taxon>
        <taxon>Liliopsida</taxon>
        <taxon>Zingiberales</taxon>
        <taxon>Cannaceae</taxon>
        <taxon>Canna</taxon>
    </lineage>
</organism>
<feature type="region of interest" description="Disordered" evidence="4">
    <location>
        <begin position="720"/>
        <end position="740"/>
    </location>
</feature>
<dbReference type="InterPro" id="IPR043454">
    <property type="entry name" value="NPH3/RPT2-like"/>
</dbReference>
<feature type="domain" description="NPH3" evidence="6">
    <location>
        <begin position="416"/>
        <end position="674"/>
    </location>
</feature>
<dbReference type="Pfam" id="PF03000">
    <property type="entry name" value="NPH3"/>
    <property type="match status" value="1"/>
</dbReference>
<keyword evidence="8" id="KW-1185">Reference proteome</keyword>
<dbReference type="Proteomes" id="UP001327560">
    <property type="component" value="Chromosome 9"/>
</dbReference>
<evidence type="ECO:0000256" key="1">
    <source>
        <dbReference type="ARBA" id="ARBA00004906"/>
    </source>
</evidence>
<comment type="similarity">
    <text evidence="3">Belongs to the NPH3 family.</text>
</comment>
<dbReference type="InterPro" id="IPR000210">
    <property type="entry name" value="BTB/POZ_dom"/>
</dbReference>
<feature type="region of interest" description="Disordered" evidence="4">
    <location>
        <begin position="117"/>
        <end position="136"/>
    </location>
</feature>
<proteinExistence type="inferred from homology"/>
<dbReference type="InterPro" id="IPR011333">
    <property type="entry name" value="SKP1/BTB/POZ_sf"/>
</dbReference>
<evidence type="ECO:0000256" key="3">
    <source>
        <dbReference type="PROSITE-ProRule" id="PRU00982"/>
    </source>
</evidence>
<evidence type="ECO:0000313" key="8">
    <source>
        <dbReference type="Proteomes" id="UP001327560"/>
    </source>
</evidence>
<dbReference type="SUPFAM" id="SSF54695">
    <property type="entry name" value="POZ domain"/>
    <property type="match status" value="1"/>
</dbReference>
<dbReference type="PROSITE" id="PS50097">
    <property type="entry name" value="BTB"/>
    <property type="match status" value="1"/>
</dbReference>